<dbReference type="Proteomes" id="UP000195913">
    <property type="component" value="Unassembled WGS sequence"/>
</dbReference>
<reference evidence="15 16" key="1">
    <citation type="submission" date="2017-02" db="EMBL/GenBank/DDBJ databases">
        <authorList>
            <person name="Peterson S.W."/>
        </authorList>
    </citation>
    <scope>NUCLEOTIDE SEQUENCE [LARGE SCALE GENOMIC DNA]</scope>
    <source>
        <strain evidence="15 16">B Ar 00.02</strain>
    </source>
</reference>
<dbReference type="GO" id="GO:0008808">
    <property type="term" value="F:cardiolipin synthase activity"/>
    <property type="evidence" value="ECO:0007669"/>
    <property type="project" value="UniProtKB-UniRule"/>
</dbReference>
<keyword evidence="11" id="KW-1208">Phospholipid metabolism</keyword>
<keyword evidence="6" id="KW-0677">Repeat</keyword>
<evidence type="ECO:0000256" key="6">
    <source>
        <dbReference type="ARBA" id="ARBA00022737"/>
    </source>
</evidence>
<evidence type="ECO:0000256" key="8">
    <source>
        <dbReference type="ARBA" id="ARBA00023098"/>
    </source>
</evidence>
<sequence>MISLDAVDTAALLLIGLHAVLGTIAIVLISANRRPSTAVAWLLAIIFIPFLGALVFFLIGLSRLPRKRREKQRQVNELILERTEGLHRVGNGSQWPHWLRSVVTLNENLGALPMVGGNRIDLLDNYQGCFEEMARDIDTALNYVHVEFYILVHDDSTAPFFAALARAVARGVRVRVLSDHVSGFMAPHRRHTRTVLEHLGAEFHTMLPLRPWRGQWQRPDLRNHRKLVIVDGHIGFTGSQNMIDAGYHKAKNEKLGLHWHELMVRLEGPAVRELEAVFVTDWFSETDELLSLDTTPVVLPEESGLLDAQVLPSGPSFENDNNLKLYVSLIHKAEHRIGITSPYFVPEESTLLAMITAAARGLDVELFVSEIGDQKLVHHAQRSYYEALLRAGVKIHLYASPTVLHAKHFTIDDDVAVIGSSNMDIRSFSLNMEVSVMIQGHDFVQGVRRIEDGYRANSRQLVLEDWTDRPAGEKILDNLARLTSSLQ</sequence>
<comment type="subcellular location">
    <subcellularLocation>
        <location evidence="1">Cell membrane</location>
        <topology evidence="1">Multi-pass membrane protein</topology>
    </subcellularLocation>
</comment>
<evidence type="ECO:0000256" key="4">
    <source>
        <dbReference type="ARBA" id="ARBA00022679"/>
    </source>
</evidence>
<evidence type="ECO:0000259" key="14">
    <source>
        <dbReference type="PROSITE" id="PS50035"/>
    </source>
</evidence>
<evidence type="ECO:0000313" key="16">
    <source>
        <dbReference type="Proteomes" id="UP000195913"/>
    </source>
</evidence>
<feature type="transmembrane region" description="Helical" evidence="13">
    <location>
        <begin position="12"/>
        <end position="32"/>
    </location>
</feature>
<evidence type="ECO:0000313" key="15">
    <source>
        <dbReference type="EMBL" id="SJM54243.1"/>
    </source>
</evidence>
<name>A0A1R4FEG7_9MICC</name>
<evidence type="ECO:0000256" key="2">
    <source>
        <dbReference type="ARBA" id="ARBA00022475"/>
    </source>
</evidence>
<dbReference type="AlphaFoldDB" id="A0A1R4FEG7"/>
<evidence type="ECO:0000256" key="11">
    <source>
        <dbReference type="ARBA" id="ARBA00023264"/>
    </source>
</evidence>
<dbReference type="InterPro" id="IPR025202">
    <property type="entry name" value="PLD-like_dom"/>
</dbReference>
<dbReference type="GO" id="GO:0005886">
    <property type="term" value="C:plasma membrane"/>
    <property type="evidence" value="ECO:0007669"/>
    <property type="project" value="UniProtKB-SubCell"/>
</dbReference>
<evidence type="ECO:0000256" key="1">
    <source>
        <dbReference type="ARBA" id="ARBA00004651"/>
    </source>
</evidence>
<evidence type="ECO:0000256" key="5">
    <source>
        <dbReference type="ARBA" id="ARBA00022692"/>
    </source>
</evidence>
<keyword evidence="4 15" id="KW-0808">Transferase</keyword>
<dbReference type="Pfam" id="PF13396">
    <property type="entry name" value="PLDc_N"/>
    <property type="match status" value="1"/>
</dbReference>
<keyword evidence="7 13" id="KW-1133">Transmembrane helix</keyword>
<dbReference type="RefSeq" id="WP_086995527.1">
    <property type="nucleotide sequence ID" value="NZ_FUHW01000016.1"/>
</dbReference>
<feature type="domain" description="PLD phosphodiesterase" evidence="14">
    <location>
        <begin position="219"/>
        <end position="246"/>
    </location>
</feature>
<feature type="transmembrane region" description="Helical" evidence="13">
    <location>
        <begin position="38"/>
        <end position="61"/>
    </location>
</feature>
<evidence type="ECO:0000256" key="9">
    <source>
        <dbReference type="ARBA" id="ARBA00023136"/>
    </source>
</evidence>
<dbReference type="EC" id="2.7.8.-" evidence="12"/>
<keyword evidence="16" id="KW-1185">Reference proteome</keyword>
<keyword evidence="2" id="KW-1003">Cell membrane</keyword>
<dbReference type="SUPFAM" id="SSF56024">
    <property type="entry name" value="Phospholipase D/nuclease"/>
    <property type="match status" value="2"/>
</dbReference>
<dbReference type="PROSITE" id="PS50035">
    <property type="entry name" value="PLD"/>
    <property type="match status" value="2"/>
</dbReference>
<evidence type="ECO:0000256" key="7">
    <source>
        <dbReference type="ARBA" id="ARBA00022989"/>
    </source>
</evidence>
<keyword evidence="3" id="KW-0444">Lipid biosynthesis</keyword>
<protein>
    <recommendedName>
        <fullName evidence="12">Cardiolipin synthase</fullName>
        <ecNumber evidence="12">2.7.8.-</ecNumber>
    </recommendedName>
</protein>
<dbReference type="PANTHER" id="PTHR21248:SF22">
    <property type="entry name" value="PHOSPHOLIPASE D"/>
    <property type="match status" value="1"/>
</dbReference>
<evidence type="ECO:0000256" key="10">
    <source>
        <dbReference type="ARBA" id="ARBA00023209"/>
    </source>
</evidence>
<evidence type="ECO:0000256" key="3">
    <source>
        <dbReference type="ARBA" id="ARBA00022516"/>
    </source>
</evidence>
<dbReference type="Pfam" id="PF13091">
    <property type="entry name" value="PLDc_2"/>
    <property type="match status" value="2"/>
</dbReference>
<gene>
    <name evidence="15" type="ORF">FM101_03520</name>
</gene>
<dbReference type="InterPro" id="IPR001736">
    <property type="entry name" value="PLipase_D/transphosphatidylase"/>
</dbReference>
<dbReference type="NCBIfam" id="TIGR04265">
    <property type="entry name" value="bac_cardiolipin"/>
    <property type="match status" value="1"/>
</dbReference>
<evidence type="ECO:0000256" key="13">
    <source>
        <dbReference type="SAM" id="Phobius"/>
    </source>
</evidence>
<evidence type="ECO:0000256" key="12">
    <source>
        <dbReference type="NCBIfam" id="TIGR04265"/>
    </source>
</evidence>
<dbReference type="GO" id="GO:0032049">
    <property type="term" value="P:cardiolipin biosynthetic process"/>
    <property type="evidence" value="ECO:0007669"/>
    <property type="project" value="UniProtKB-UniRule"/>
</dbReference>
<dbReference type="EMBL" id="FUHW01000016">
    <property type="protein sequence ID" value="SJM54243.1"/>
    <property type="molecule type" value="Genomic_DNA"/>
</dbReference>
<dbReference type="SMART" id="SM00155">
    <property type="entry name" value="PLDc"/>
    <property type="match status" value="2"/>
</dbReference>
<accession>A0A1R4FEG7</accession>
<dbReference type="Gene3D" id="3.30.870.10">
    <property type="entry name" value="Endonuclease Chain A"/>
    <property type="match status" value="2"/>
</dbReference>
<keyword evidence="8" id="KW-0443">Lipid metabolism</keyword>
<keyword evidence="10" id="KW-0594">Phospholipid biosynthesis</keyword>
<dbReference type="InterPro" id="IPR027379">
    <property type="entry name" value="CLS_N"/>
</dbReference>
<keyword evidence="9 13" id="KW-0472">Membrane</keyword>
<organism evidence="15 16">
    <name type="scientific">Arthrobacter rhombi</name>
    <dbReference type="NCBI Taxonomy" id="71253"/>
    <lineage>
        <taxon>Bacteria</taxon>
        <taxon>Bacillati</taxon>
        <taxon>Actinomycetota</taxon>
        <taxon>Actinomycetes</taxon>
        <taxon>Micrococcales</taxon>
        <taxon>Micrococcaceae</taxon>
        <taxon>Arthrobacter</taxon>
    </lineage>
</organism>
<proteinExistence type="predicted"/>
<dbReference type="CDD" id="cd09158">
    <property type="entry name" value="PLDc_EcCLS_like_2"/>
    <property type="match status" value="1"/>
</dbReference>
<dbReference type="InterPro" id="IPR022924">
    <property type="entry name" value="Cardiolipin_synthase"/>
</dbReference>
<keyword evidence="5 13" id="KW-0812">Transmembrane</keyword>
<dbReference type="PANTHER" id="PTHR21248">
    <property type="entry name" value="CARDIOLIPIN SYNTHASE"/>
    <property type="match status" value="1"/>
</dbReference>
<feature type="domain" description="PLD phosphodiesterase" evidence="14">
    <location>
        <begin position="400"/>
        <end position="427"/>
    </location>
</feature>